<evidence type="ECO:0000313" key="1">
    <source>
        <dbReference type="EMBL" id="MFC1458146.1"/>
    </source>
</evidence>
<reference evidence="1 2" key="1">
    <citation type="submission" date="2024-09" db="EMBL/GenBank/DDBJ databases">
        <title>Nodulacao em especies de Leguminosae Basais da Amazonia e Caracterizacao dos Rizobios e Bacterias Associadas aos Nodulos.</title>
        <authorList>
            <person name="Jambeiro I.C.A."/>
            <person name="Lopes I.S."/>
            <person name="Aguiar E.R.G.R."/>
            <person name="Santos A.F.J."/>
            <person name="Dos Santos J.M.F."/>
            <person name="Gross E."/>
        </authorList>
    </citation>
    <scope>NUCLEOTIDE SEQUENCE [LARGE SCALE GENOMIC DNA]</scope>
    <source>
        <strain evidence="1 2">BRUESC1165</strain>
    </source>
</reference>
<gene>
    <name evidence="1" type="ORF">ACETIH_15830</name>
</gene>
<proteinExistence type="predicted"/>
<comment type="caution">
    <text evidence="1">The sequence shown here is derived from an EMBL/GenBank/DDBJ whole genome shotgun (WGS) entry which is preliminary data.</text>
</comment>
<dbReference type="Proteomes" id="UP001593940">
    <property type="component" value="Unassembled WGS sequence"/>
</dbReference>
<evidence type="ECO:0000313" key="2">
    <source>
        <dbReference type="Proteomes" id="UP001593940"/>
    </source>
</evidence>
<keyword evidence="2" id="KW-1185">Reference proteome</keyword>
<dbReference type="RefSeq" id="WP_377030202.1">
    <property type="nucleotide sequence ID" value="NZ_JBHOMY010000043.1"/>
</dbReference>
<accession>A0ABV6YAG5</accession>
<organism evidence="1 2">
    <name type="scientific">Microvirga arabica</name>
    <dbReference type="NCBI Taxonomy" id="1128671"/>
    <lineage>
        <taxon>Bacteria</taxon>
        <taxon>Pseudomonadati</taxon>
        <taxon>Pseudomonadota</taxon>
        <taxon>Alphaproteobacteria</taxon>
        <taxon>Hyphomicrobiales</taxon>
        <taxon>Methylobacteriaceae</taxon>
        <taxon>Microvirga</taxon>
    </lineage>
</organism>
<protein>
    <submittedName>
        <fullName evidence="1">Uncharacterized protein</fullName>
    </submittedName>
</protein>
<sequence length="127" mass="14463">MLTGYRESEKTMTQTIDRTAGARLAAICHNRIEEEIIRAYVRLVCTPDQPNGLRTQIVARFGTLEIRMTEALLGEVPPQAPRFRIEIYSHESDAVLDSGDYFEFDEDELRAAVDLVVSAQVKQFHLH</sequence>
<name>A0ABV6YAG5_9HYPH</name>
<dbReference type="EMBL" id="JBHOMY010000043">
    <property type="protein sequence ID" value="MFC1458146.1"/>
    <property type="molecule type" value="Genomic_DNA"/>
</dbReference>